<evidence type="ECO:0000313" key="2">
    <source>
        <dbReference type="Proteomes" id="UP000011591"/>
    </source>
</evidence>
<evidence type="ECO:0000313" key="1">
    <source>
        <dbReference type="EMBL" id="ELZ07654.1"/>
    </source>
</evidence>
<accession>M0BDE0</accession>
<comment type="caution">
    <text evidence="1">The sequence shown here is derived from an EMBL/GenBank/DDBJ whole genome shotgun (WGS) entry which is preliminary data.</text>
</comment>
<organism evidence="1 2">
    <name type="scientific">Natrialba aegyptia DSM 13077</name>
    <dbReference type="NCBI Taxonomy" id="1227491"/>
    <lineage>
        <taxon>Archaea</taxon>
        <taxon>Methanobacteriati</taxon>
        <taxon>Methanobacteriota</taxon>
        <taxon>Stenosarchaea group</taxon>
        <taxon>Halobacteria</taxon>
        <taxon>Halobacteriales</taxon>
        <taxon>Natrialbaceae</taxon>
        <taxon>Natrialba</taxon>
    </lineage>
</organism>
<sequence length="155" mass="16255">MTTGSDGIDSAALPVTTWSSANRTTILSSYSPASEADVLRLADADGASESVVGSATALAVIPPVSKPAVPSDRTTSTTTNKRLPRQIDRWRFSAVELVAETVVGAADRLLARIDRSVRLPATVSADSPPVTLSFRDIVFQSSSSPIQVETLVADQ</sequence>
<protein>
    <submittedName>
        <fullName evidence="1">Uncharacterized protein</fullName>
    </submittedName>
</protein>
<name>M0BDE0_9EURY</name>
<proteinExistence type="predicted"/>
<gene>
    <name evidence="1" type="ORF">C480_06361</name>
</gene>
<dbReference type="AlphaFoldDB" id="M0BDE0"/>
<dbReference type="Proteomes" id="UP000011591">
    <property type="component" value="Unassembled WGS sequence"/>
</dbReference>
<dbReference type="EMBL" id="AOIP01000015">
    <property type="protein sequence ID" value="ELZ07654.1"/>
    <property type="molecule type" value="Genomic_DNA"/>
</dbReference>
<reference evidence="1 2" key="1">
    <citation type="journal article" date="2014" name="PLoS Genet.">
        <title>Phylogenetically driven sequencing of extremely halophilic archaea reveals strategies for static and dynamic osmo-response.</title>
        <authorList>
            <person name="Becker E.A."/>
            <person name="Seitzer P.M."/>
            <person name="Tritt A."/>
            <person name="Larsen D."/>
            <person name="Krusor M."/>
            <person name="Yao A.I."/>
            <person name="Wu D."/>
            <person name="Madern D."/>
            <person name="Eisen J.A."/>
            <person name="Darling A.E."/>
            <person name="Facciotti M.T."/>
        </authorList>
    </citation>
    <scope>NUCLEOTIDE SEQUENCE [LARGE SCALE GENOMIC DNA]</scope>
    <source>
        <strain evidence="1 2">DSM 13077</strain>
    </source>
</reference>
<keyword evidence="2" id="KW-1185">Reference proteome</keyword>